<evidence type="ECO:0000313" key="3">
    <source>
        <dbReference type="Proteomes" id="UP001229421"/>
    </source>
</evidence>
<dbReference type="AlphaFoldDB" id="A0AAD8P0Z3"/>
<keyword evidence="3" id="KW-1185">Reference proteome</keyword>
<proteinExistence type="predicted"/>
<dbReference type="Proteomes" id="UP001229421">
    <property type="component" value="Unassembled WGS sequence"/>
</dbReference>
<accession>A0AAD8P0Z3</accession>
<sequence>MSPSSSSFTVVSTNEKLDLKCEKCGAPTCYQTSYTKANPYKSTYPCVGDANLVHCLFSSLLHLSTINPSRLRSSSSSSSSSLLRASTHRSIRPNRLSQFHYRTLISTSRLKFWL</sequence>
<organism evidence="2 3">
    <name type="scientific">Tagetes erecta</name>
    <name type="common">African marigold</name>
    <dbReference type="NCBI Taxonomy" id="13708"/>
    <lineage>
        <taxon>Eukaryota</taxon>
        <taxon>Viridiplantae</taxon>
        <taxon>Streptophyta</taxon>
        <taxon>Embryophyta</taxon>
        <taxon>Tracheophyta</taxon>
        <taxon>Spermatophyta</taxon>
        <taxon>Magnoliopsida</taxon>
        <taxon>eudicotyledons</taxon>
        <taxon>Gunneridae</taxon>
        <taxon>Pentapetalae</taxon>
        <taxon>asterids</taxon>
        <taxon>campanulids</taxon>
        <taxon>Asterales</taxon>
        <taxon>Asteraceae</taxon>
        <taxon>Asteroideae</taxon>
        <taxon>Heliantheae alliance</taxon>
        <taxon>Tageteae</taxon>
        <taxon>Tagetes</taxon>
    </lineage>
</organism>
<evidence type="ECO:0000313" key="2">
    <source>
        <dbReference type="EMBL" id="KAK1435135.1"/>
    </source>
</evidence>
<evidence type="ECO:0000256" key="1">
    <source>
        <dbReference type="SAM" id="MobiDB-lite"/>
    </source>
</evidence>
<comment type="caution">
    <text evidence="2">The sequence shown here is derived from an EMBL/GenBank/DDBJ whole genome shotgun (WGS) entry which is preliminary data.</text>
</comment>
<feature type="region of interest" description="Disordered" evidence="1">
    <location>
        <begin position="69"/>
        <end position="89"/>
    </location>
</feature>
<feature type="compositionally biased region" description="Low complexity" evidence="1">
    <location>
        <begin position="69"/>
        <end position="84"/>
    </location>
</feature>
<protein>
    <submittedName>
        <fullName evidence="2">Uncharacterized protein</fullName>
    </submittedName>
</protein>
<dbReference type="EMBL" id="JAUHHV010000001">
    <property type="protein sequence ID" value="KAK1435135.1"/>
    <property type="molecule type" value="Genomic_DNA"/>
</dbReference>
<reference evidence="2" key="1">
    <citation type="journal article" date="2023" name="bioRxiv">
        <title>Improved chromosome-level genome assembly for marigold (Tagetes erecta).</title>
        <authorList>
            <person name="Jiang F."/>
            <person name="Yuan L."/>
            <person name="Wang S."/>
            <person name="Wang H."/>
            <person name="Xu D."/>
            <person name="Wang A."/>
            <person name="Fan W."/>
        </authorList>
    </citation>
    <scope>NUCLEOTIDE SEQUENCE</scope>
    <source>
        <strain evidence="2">WSJ</strain>
        <tissue evidence="2">Leaf</tissue>
    </source>
</reference>
<name>A0AAD8P0Z3_TARER</name>
<gene>
    <name evidence="2" type="ORF">QVD17_00895</name>
</gene>